<gene>
    <name evidence="1" type="ORF">AVEN_178828_1</name>
</gene>
<sequence>MAGGRAATRHPSFPPYEKLIVPITDSPDPLMGHRWLITGREWPTRPDIDQDGCRGCTIWRVYIRSWARFSLHIVSFVSAPAGRGGVVPVG</sequence>
<dbReference type="AlphaFoldDB" id="A0A4Y2BDP7"/>
<name>A0A4Y2BDP7_ARAVE</name>
<reference evidence="1 2" key="1">
    <citation type="journal article" date="2019" name="Sci. Rep.">
        <title>Orb-weaving spider Araneus ventricosus genome elucidates the spidroin gene catalogue.</title>
        <authorList>
            <person name="Kono N."/>
            <person name="Nakamura H."/>
            <person name="Ohtoshi R."/>
            <person name="Moran D.A.P."/>
            <person name="Shinohara A."/>
            <person name="Yoshida Y."/>
            <person name="Fujiwara M."/>
            <person name="Mori M."/>
            <person name="Tomita M."/>
            <person name="Arakawa K."/>
        </authorList>
    </citation>
    <scope>NUCLEOTIDE SEQUENCE [LARGE SCALE GENOMIC DNA]</scope>
</reference>
<dbReference type="EMBL" id="BGPR01000071">
    <property type="protein sequence ID" value="GBL90391.1"/>
    <property type="molecule type" value="Genomic_DNA"/>
</dbReference>
<comment type="caution">
    <text evidence="1">The sequence shown here is derived from an EMBL/GenBank/DDBJ whole genome shotgun (WGS) entry which is preliminary data.</text>
</comment>
<accession>A0A4Y2BDP7</accession>
<evidence type="ECO:0000313" key="2">
    <source>
        <dbReference type="Proteomes" id="UP000499080"/>
    </source>
</evidence>
<protein>
    <submittedName>
        <fullName evidence="1">Uncharacterized protein</fullName>
    </submittedName>
</protein>
<evidence type="ECO:0000313" key="1">
    <source>
        <dbReference type="EMBL" id="GBL90391.1"/>
    </source>
</evidence>
<keyword evidence="2" id="KW-1185">Reference proteome</keyword>
<dbReference type="Proteomes" id="UP000499080">
    <property type="component" value="Unassembled WGS sequence"/>
</dbReference>
<proteinExistence type="predicted"/>
<organism evidence="1 2">
    <name type="scientific">Araneus ventricosus</name>
    <name type="common">Orbweaver spider</name>
    <name type="synonym">Epeira ventricosa</name>
    <dbReference type="NCBI Taxonomy" id="182803"/>
    <lineage>
        <taxon>Eukaryota</taxon>
        <taxon>Metazoa</taxon>
        <taxon>Ecdysozoa</taxon>
        <taxon>Arthropoda</taxon>
        <taxon>Chelicerata</taxon>
        <taxon>Arachnida</taxon>
        <taxon>Araneae</taxon>
        <taxon>Araneomorphae</taxon>
        <taxon>Entelegynae</taxon>
        <taxon>Araneoidea</taxon>
        <taxon>Araneidae</taxon>
        <taxon>Araneus</taxon>
    </lineage>
</organism>